<gene>
    <name evidence="2" type="ORF">SCNRRL3882_7401</name>
</gene>
<reference evidence="3" key="1">
    <citation type="submission" date="2017-11" db="EMBL/GenBank/DDBJ databases">
        <authorList>
            <person name="Wibberg D."/>
        </authorList>
    </citation>
    <scope>NUCLEOTIDE SEQUENCE [LARGE SCALE GENOMIC DNA]</scope>
</reference>
<dbReference type="AlphaFoldDB" id="A0A2N9BKS0"/>
<keyword evidence="3" id="KW-1185">Reference proteome</keyword>
<evidence type="ECO:0000256" key="1">
    <source>
        <dbReference type="SAM" id="MobiDB-lite"/>
    </source>
</evidence>
<organism evidence="2 3">
    <name type="scientific">Streptomyces chartreusis NRRL 3882</name>
    <dbReference type="NCBI Taxonomy" id="1079985"/>
    <lineage>
        <taxon>Bacteria</taxon>
        <taxon>Bacillati</taxon>
        <taxon>Actinomycetota</taxon>
        <taxon>Actinomycetes</taxon>
        <taxon>Kitasatosporales</taxon>
        <taxon>Streptomycetaceae</taxon>
        <taxon>Streptomyces</taxon>
    </lineage>
</organism>
<name>A0A2N9BKS0_STRCX</name>
<feature type="region of interest" description="Disordered" evidence="1">
    <location>
        <begin position="1"/>
        <end position="39"/>
    </location>
</feature>
<evidence type="ECO:0000313" key="3">
    <source>
        <dbReference type="Proteomes" id="UP000235464"/>
    </source>
</evidence>
<accession>A0A2N9BKS0</accession>
<proteinExistence type="predicted"/>
<dbReference type="Proteomes" id="UP000235464">
    <property type="component" value="Chromosome I"/>
</dbReference>
<protein>
    <submittedName>
        <fullName evidence="2">Uncharacterized protein</fullName>
    </submittedName>
</protein>
<sequence length="73" mass="7781">MRNRSVYESGKHKPVGFSRKAGPRSGVTEAGPGDEGEVEHARAKVVVTVCRAGAAGRDYSFFANSLAVCPWKS</sequence>
<evidence type="ECO:0000313" key="2">
    <source>
        <dbReference type="EMBL" id="SOR83955.1"/>
    </source>
</evidence>
<dbReference type="EMBL" id="LT963352">
    <property type="protein sequence ID" value="SOR83955.1"/>
    <property type="molecule type" value="Genomic_DNA"/>
</dbReference>